<dbReference type="EMBL" id="JBHTHX010000030">
    <property type="protein sequence ID" value="MFD0883365.1"/>
    <property type="molecule type" value="Genomic_DNA"/>
</dbReference>
<proteinExistence type="predicted"/>
<sequence length="121" mass="13584">MSDQWSRLTLRVISPSLTPEQIGAKIGIQTEGQSRDSFWLYDLDVPSGQSLSGQLQAMTDFLEEKLDALQELSREGEISLSISWSPRLGQDGTQLNERLINILSSLNAYVMLDTYTDTDEE</sequence>
<accession>A0ABW3DHL3</accession>
<keyword evidence="2" id="KW-1185">Reference proteome</keyword>
<dbReference type="Proteomes" id="UP001597024">
    <property type="component" value="Unassembled WGS sequence"/>
</dbReference>
<comment type="caution">
    <text evidence="1">The sequence shown here is derived from an EMBL/GenBank/DDBJ whole genome shotgun (WGS) entry which is preliminary data.</text>
</comment>
<reference evidence="2" key="1">
    <citation type="journal article" date="2019" name="Int. J. Syst. Evol. Microbiol.">
        <title>The Global Catalogue of Microorganisms (GCM) 10K type strain sequencing project: providing services to taxonomists for standard genome sequencing and annotation.</title>
        <authorList>
            <consortium name="The Broad Institute Genomics Platform"/>
            <consortium name="The Broad Institute Genome Sequencing Center for Infectious Disease"/>
            <person name="Wu L."/>
            <person name="Ma J."/>
        </authorList>
    </citation>
    <scope>NUCLEOTIDE SEQUENCE [LARGE SCALE GENOMIC DNA]</scope>
    <source>
        <strain evidence="2">CCUG 62974</strain>
    </source>
</reference>
<gene>
    <name evidence="1" type="ORF">ACFQ08_02165</name>
</gene>
<name>A0ABW3DHL3_9ACTN</name>
<evidence type="ECO:0000313" key="2">
    <source>
        <dbReference type="Proteomes" id="UP001597024"/>
    </source>
</evidence>
<protein>
    <submittedName>
        <fullName evidence="1">DUF4279 domain-containing protein</fullName>
    </submittedName>
</protein>
<evidence type="ECO:0000313" key="1">
    <source>
        <dbReference type="EMBL" id="MFD0883365.1"/>
    </source>
</evidence>
<organism evidence="1 2">
    <name type="scientific">Streptosporangium algeriense</name>
    <dbReference type="NCBI Taxonomy" id="1682748"/>
    <lineage>
        <taxon>Bacteria</taxon>
        <taxon>Bacillati</taxon>
        <taxon>Actinomycetota</taxon>
        <taxon>Actinomycetes</taxon>
        <taxon>Streptosporangiales</taxon>
        <taxon>Streptosporangiaceae</taxon>
        <taxon>Streptosporangium</taxon>
    </lineage>
</organism>